<sequence>MDPTRFKPDSFKKFKDVSSPIEDGISPENPGASRPSIFKDLTLPMELGIIPEKLVSPTSNFCYQRFQDYCEDRLSLFFYVERFQKKPILGDSECRAESVPQIGPESLQNGNLRTRRFGVYMDRTSHHSADWDRSTVSRWSSLRVRSGEVEGNQIHELAYVVRNLTGKVGELSQSLKPRGRELGHIEIVLAKVEIPEGGSSPALSKPQFPKSSEVTQPSASPQRTPAQPQKSVPVFHDRNAMVETVNYTRPNGPCQTGGTRHGTIK</sequence>
<keyword evidence="3" id="KW-1185">Reference proteome</keyword>
<feature type="region of interest" description="Disordered" evidence="1">
    <location>
        <begin position="1"/>
        <end position="33"/>
    </location>
</feature>
<protein>
    <submittedName>
        <fullName evidence="2">Uncharacterized protein</fullName>
    </submittedName>
</protein>
<evidence type="ECO:0000313" key="2">
    <source>
        <dbReference type="EMBL" id="WVZ72412.1"/>
    </source>
</evidence>
<dbReference type="EMBL" id="CP144748">
    <property type="protein sequence ID" value="WVZ72412.1"/>
    <property type="molecule type" value="Genomic_DNA"/>
</dbReference>
<evidence type="ECO:0000256" key="1">
    <source>
        <dbReference type="SAM" id="MobiDB-lite"/>
    </source>
</evidence>
<gene>
    <name evidence="2" type="ORF">U9M48_020878</name>
</gene>
<feature type="compositionally biased region" description="Polar residues" evidence="1">
    <location>
        <begin position="209"/>
        <end position="230"/>
    </location>
</feature>
<dbReference type="AlphaFoldDB" id="A0AAQ3THW7"/>
<name>A0AAQ3THW7_PASNO</name>
<organism evidence="2 3">
    <name type="scientific">Paspalum notatum var. saurae</name>
    <dbReference type="NCBI Taxonomy" id="547442"/>
    <lineage>
        <taxon>Eukaryota</taxon>
        <taxon>Viridiplantae</taxon>
        <taxon>Streptophyta</taxon>
        <taxon>Embryophyta</taxon>
        <taxon>Tracheophyta</taxon>
        <taxon>Spermatophyta</taxon>
        <taxon>Magnoliopsida</taxon>
        <taxon>Liliopsida</taxon>
        <taxon>Poales</taxon>
        <taxon>Poaceae</taxon>
        <taxon>PACMAD clade</taxon>
        <taxon>Panicoideae</taxon>
        <taxon>Andropogonodae</taxon>
        <taxon>Paspaleae</taxon>
        <taxon>Paspalinae</taxon>
        <taxon>Paspalum</taxon>
    </lineage>
</organism>
<accession>A0AAQ3THW7</accession>
<feature type="compositionally biased region" description="Polar residues" evidence="1">
    <location>
        <begin position="245"/>
        <end position="258"/>
    </location>
</feature>
<feature type="compositionally biased region" description="Basic and acidic residues" evidence="1">
    <location>
        <begin position="1"/>
        <end position="16"/>
    </location>
</feature>
<evidence type="ECO:0000313" key="3">
    <source>
        <dbReference type="Proteomes" id="UP001341281"/>
    </source>
</evidence>
<reference evidence="2 3" key="1">
    <citation type="submission" date="2024-02" db="EMBL/GenBank/DDBJ databases">
        <title>High-quality chromosome-scale genome assembly of Pensacola bahiagrass (Paspalum notatum Flugge var. saurae).</title>
        <authorList>
            <person name="Vega J.M."/>
            <person name="Podio M."/>
            <person name="Orjuela J."/>
            <person name="Siena L.A."/>
            <person name="Pessino S.C."/>
            <person name="Combes M.C."/>
            <person name="Mariac C."/>
            <person name="Albertini E."/>
            <person name="Pupilli F."/>
            <person name="Ortiz J.P.A."/>
            <person name="Leblanc O."/>
        </authorList>
    </citation>
    <scope>NUCLEOTIDE SEQUENCE [LARGE SCALE GENOMIC DNA]</scope>
    <source>
        <strain evidence="2">R1</strain>
        <tissue evidence="2">Leaf</tissue>
    </source>
</reference>
<dbReference type="Proteomes" id="UP001341281">
    <property type="component" value="Chromosome 04"/>
</dbReference>
<proteinExistence type="predicted"/>
<feature type="region of interest" description="Disordered" evidence="1">
    <location>
        <begin position="196"/>
        <end position="265"/>
    </location>
</feature>